<organism evidence="1">
    <name type="scientific">Fusarium clavum</name>
    <dbReference type="NCBI Taxonomy" id="2594811"/>
    <lineage>
        <taxon>Eukaryota</taxon>
        <taxon>Fungi</taxon>
        <taxon>Dikarya</taxon>
        <taxon>Ascomycota</taxon>
        <taxon>Pezizomycotina</taxon>
        <taxon>Sordariomycetes</taxon>
        <taxon>Hypocreomycetidae</taxon>
        <taxon>Hypocreales</taxon>
        <taxon>Nectriaceae</taxon>
        <taxon>Fusarium</taxon>
        <taxon>Fusarium incarnatum-equiseti species complex</taxon>
    </lineage>
</organism>
<dbReference type="AlphaFoldDB" id="A0A090MIH9"/>
<sequence>MTVFQELFDNALNDVNASPLIEVKMYLAWGISNEQKSYESQILYQDTFAISAGITTTRFTQSCKRAWGLLDPNGMSVTDGLRRSIDKTG</sequence>
<evidence type="ECO:0000313" key="1">
    <source>
        <dbReference type="EMBL" id="CEG05505.1"/>
    </source>
</evidence>
<gene>
    <name evidence="1" type="ORF">BN850_0118690</name>
</gene>
<accession>A0A090MIH9</accession>
<protein>
    <submittedName>
        <fullName evidence="1">WGS project CBMI000000000 data, contig CS3069_c004230</fullName>
    </submittedName>
</protein>
<reference evidence="1" key="1">
    <citation type="submission" date="2013-05" db="EMBL/GenBank/DDBJ databases">
        <title>Draft genome sequences of six wheat associated Fusarium spp. isolates.</title>
        <authorList>
            <person name="Moolhuijzen P.M."/>
            <person name="Manners J.M."/>
            <person name="Wilcox S."/>
            <person name="Bellgard M.I."/>
            <person name="Gardiner D.M."/>
        </authorList>
    </citation>
    <scope>NUCLEOTIDE SEQUENCE</scope>
    <source>
        <strain evidence="1">CS3069</strain>
    </source>
</reference>
<proteinExistence type="predicted"/>
<comment type="caution">
    <text evidence="1">The sequence shown here is derived from an EMBL/GenBank/DDBJ whole genome shotgun (WGS) entry which is preliminary data.</text>
</comment>
<dbReference type="EMBL" id="CBMI010004228">
    <property type="protein sequence ID" value="CEG05505.1"/>
    <property type="molecule type" value="Genomic_DNA"/>
</dbReference>
<name>A0A090MIH9_9HYPO</name>